<proteinExistence type="predicted"/>
<sequence>MIESIFAQISSVLIMLSSSLVNFVTEPYDGWRQEPGGLINTWTSTIRKDFERIRGPAIYGLRRWKKEWLLLLSTIASDCVAWELILILAPALLYLDYSIRYPVDTLFSPSSNPALGNMGDYVWLNQLVQVEWAFTGNKSVIKRQKTG</sequence>
<dbReference type="AlphaFoldDB" id="A0A158Q5V2"/>
<name>A0A158Q5V2_DRAME</name>
<feature type="signal peptide" evidence="1">
    <location>
        <begin position="1"/>
        <end position="19"/>
    </location>
</feature>
<reference evidence="5" key="1">
    <citation type="submission" date="2016-04" db="UniProtKB">
        <authorList>
            <consortium name="WormBaseParasite"/>
        </authorList>
    </citation>
    <scope>IDENTIFICATION</scope>
</reference>
<organism evidence="3 5">
    <name type="scientific">Dracunculus medinensis</name>
    <name type="common">Guinea worm</name>
    <dbReference type="NCBI Taxonomy" id="318479"/>
    <lineage>
        <taxon>Eukaryota</taxon>
        <taxon>Metazoa</taxon>
        <taxon>Ecdysozoa</taxon>
        <taxon>Nematoda</taxon>
        <taxon>Chromadorea</taxon>
        <taxon>Rhabditida</taxon>
        <taxon>Spirurina</taxon>
        <taxon>Dracunculoidea</taxon>
        <taxon>Dracunculidae</taxon>
        <taxon>Dracunculus</taxon>
    </lineage>
</organism>
<evidence type="ECO:0000313" key="2">
    <source>
        <dbReference type="EMBL" id="VDN52413.1"/>
    </source>
</evidence>
<dbReference type="Proteomes" id="UP000038040">
    <property type="component" value="Unplaced"/>
</dbReference>
<protein>
    <submittedName>
        <fullName evidence="5">HCO3_cotransp domain-containing protein</fullName>
    </submittedName>
</protein>
<dbReference type="WBParaSite" id="DME_0000838001-mRNA-1">
    <property type="protein sequence ID" value="DME_0000838001-mRNA-1"/>
    <property type="gene ID" value="DME_0000838001"/>
</dbReference>
<keyword evidence="1" id="KW-0732">Signal</keyword>
<reference evidence="2 4" key="2">
    <citation type="submission" date="2018-11" db="EMBL/GenBank/DDBJ databases">
        <authorList>
            <consortium name="Pathogen Informatics"/>
        </authorList>
    </citation>
    <scope>NUCLEOTIDE SEQUENCE [LARGE SCALE GENOMIC DNA]</scope>
</reference>
<evidence type="ECO:0000313" key="5">
    <source>
        <dbReference type="WBParaSite" id="DME_0000838001-mRNA-1"/>
    </source>
</evidence>
<dbReference type="EMBL" id="UYYG01000058">
    <property type="protein sequence ID" value="VDN52413.1"/>
    <property type="molecule type" value="Genomic_DNA"/>
</dbReference>
<dbReference type="Proteomes" id="UP000274756">
    <property type="component" value="Unassembled WGS sequence"/>
</dbReference>
<evidence type="ECO:0000313" key="4">
    <source>
        <dbReference type="Proteomes" id="UP000274756"/>
    </source>
</evidence>
<feature type="chain" id="PRO_5041044475" evidence="1">
    <location>
        <begin position="20"/>
        <end position="147"/>
    </location>
</feature>
<keyword evidence="4" id="KW-1185">Reference proteome</keyword>
<gene>
    <name evidence="2" type="ORF">DME_LOCUS2386</name>
</gene>
<accession>A0A158Q5V2</accession>
<evidence type="ECO:0000313" key="3">
    <source>
        <dbReference type="Proteomes" id="UP000038040"/>
    </source>
</evidence>
<evidence type="ECO:0000256" key="1">
    <source>
        <dbReference type="SAM" id="SignalP"/>
    </source>
</evidence>